<keyword evidence="2" id="KW-1185">Reference proteome</keyword>
<protein>
    <submittedName>
        <fullName evidence="1">Uncharacterized protein</fullName>
    </submittedName>
</protein>
<evidence type="ECO:0000313" key="2">
    <source>
        <dbReference type="Proteomes" id="UP001324794"/>
    </source>
</evidence>
<sequence>MSNLSQPTQVKAYHVQEDYEATCVIVFDTNGASARRRGAGELGVEWESIEFCRRAHWADQYASTGLIPPMAMVEQGWRLSCGHCCQEISQDLIEDPESDVLPVVIADWIYCNQACHDSEVTERQQKQDAEIAALDTAKAKFPGAEVFGYYQDSERRDAVLVKAPGTQRSARWVIGADTVSTAECDKEAWIAYAASIKEAGQ</sequence>
<name>A0ABZ0YRG8_9GAMM</name>
<reference evidence="1 2" key="1">
    <citation type="submission" date="2023-11" db="EMBL/GenBank/DDBJ databases">
        <title>MicrobeMod: A computational toolkit for identifying prokaryotic methylation and restriction-modification with nanopore sequencing.</title>
        <authorList>
            <person name="Crits-Christoph A."/>
            <person name="Kang S.C."/>
            <person name="Lee H."/>
            <person name="Ostrov N."/>
        </authorList>
    </citation>
    <scope>NUCLEOTIDE SEQUENCE [LARGE SCALE GENOMIC DNA]</scope>
    <source>
        <strain evidence="1 2">ATCC BAA-805</strain>
    </source>
</reference>
<dbReference type="EMBL" id="CP140255">
    <property type="protein sequence ID" value="WQH14573.1"/>
    <property type="molecule type" value="Genomic_DNA"/>
</dbReference>
<gene>
    <name evidence="1" type="ORF">SR894_08550</name>
</gene>
<accession>A0ABZ0YRG8</accession>
<proteinExistence type="predicted"/>
<dbReference type="Proteomes" id="UP001324794">
    <property type="component" value="Chromosome"/>
</dbReference>
<evidence type="ECO:0000313" key="1">
    <source>
        <dbReference type="EMBL" id="WQH14573.1"/>
    </source>
</evidence>
<dbReference type="RefSeq" id="WP_223288845.1">
    <property type="nucleotide sequence ID" value="NZ_CP140255.1"/>
</dbReference>
<organism evidence="1 2">
    <name type="scientific">Vreelandella neptunia</name>
    <dbReference type="NCBI Taxonomy" id="115551"/>
    <lineage>
        <taxon>Bacteria</taxon>
        <taxon>Pseudomonadati</taxon>
        <taxon>Pseudomonadota</taxon>
        <taxon>Gammaproteobacteria</taxon>
        <taxon>Oceanospirillales</taxon>
        <taxon>Halomonadaceae</taxon>
        <taxon>Vreelandella</taxon>
    </lineage>
</organism>